<proteinExistence type="predicted"/>
<name>A0A809RFG2_9BACT</name>
<accession>A0A809RFG2</accession>
<keyword evidence="2" id="KW-0067">ATP-binding</keyword>
<dbReference type="KEGG" id="npy:NPRO_07800"/>
<sequence length="385" mass="42965">MAVISIDRIGDLADRLIARSAAAKIRPGRVVIIDPCDPDWVVPWNPFLQPGDPFRVADGFVDAVERQATSWGVQIDSDMRNISRALVMTRNSPLEIERMYTDDEFRASVAAKITDVCLRNFLQLFDRLTPEQRLQRQMAVSNKLQNIISNPRLRRILCGKGTINLQQIVDDPAAILLVALRKDQLHGSGDFLGDMVMQGVWNAVLSRATIPEDKRVKSTLILDEGQNFAKGCLAEIITEGRRYGLRLVFAHQSQAQIEPGLRAIMRNNCAVQLVFNVGPIDAKEMSQMLMPLSRIEATDAILRLKVGETFVVRQGMYPIRVVTPNADPVDMSLVPEFRKQSMFAHGQGCEAVDAEIASRWTSLGVTRDSLGDGQVEVRHVRKPQA</sequence>
<evidence type="ECO:0000313" key="2">
    <source>
        <dbReference type="EMBL" id="BBO23185.1"/>
    </source>
</evidence>
<dbReference type="Proteomes" id="UP000662873">
    <property type="component" value="Chromosome"/>
</dbReference>
<organism evidence="2 3">
    <name type="scientific">Candidatus Nitrosymbiomonas proteolyticus</name>
    <dbReference type="NCBI Taxonomy" id="2608984"/>
    <lineage>
        <taxon>Bacteria</taxon>
        <taxon>Bacillati</taxon>
        <taxon>Armatimonadota</taxon>
        <taxon>Armatimonadota incertae sedis</taxon>
        <taxon>Candidatus Nitrosymbiomonas</taxon>
    </lineage>
</organism>
<evidence type="ECO:0000259" key="1">
    <source>
        <dbReference type="Pfam" id="PF12696"/>
    </source>
</evidence>
<reference evidence="2" key="1">
    <citation type="journal article" name="DNA Res.">
        <title>The physiological potential of anammox bacteria as revealed by their core genome structure.</title>
        <authorList>
            <person name="Okubo T."/>
            <person name="Toyoda A."/>
            <person name="Fukuhara K."/>
            <person name="Uchiyama I."/>
            <person name="Harigaya Y."/>
            <person name="Kuroiwa M."/>
            <person name="Suzuki T."/>
            <person name="Murakami Y."/>
            <person name="Suwa Y."/>
            <person name="Takami H."/>
        </authorList>
    </citation>
    <scope>NUCLEOTIDE SEQUENCE</scope>
    <source>
        <strain evidence="2">317325-2</strain>
    </source>
</reference>
<dbReference type="Pfam" id="PF12696">
    <property type="entry name" value="TraG-D_C"/>
    <property type="match status" value="1"/>
</dbReference>
<dbReference type="Gene3D" id="3.40.50.300">
    <property type="entry name" value="P-loop containing nucleotide triphosphate hydrolases"/>
    <property type="match status" value="1"/>
</dbReference>
<dbReference type="EMBL" id="AP021858">
    <property type="protein sequence ID" value="BBO23185.1"/>
    <property type="molecule type" value="Genomic_DNA"/>
</dbReference>
<dbReference type="CDD" id="cd01127">
    <property type="entry name" value="TrwB_TraG_TraD_VirD4"/>
    <property type="match status" value="1"/>
</dbReference>
<dbReference type="GO" id="GO:0005524">
    <property type="term" value="F:ATP binding"/>
    <property type="evidence" value="ECO:0007669"/>
    <property type="project" value="UniProtKB-KW"/>
</dbReference>
<keyword evidence="2" id="KW-0547">Nucleotide-binding</keyword>
<dbReference type="SUPFAM" id="SSF52540">
    <property type="entry name" value="P-loop containing nucleoside triphosphate hydrolases"/>
    <property type="match status" value="1"/>
</dbReference>
<dbReference type="InterPro" id="IPR032689">
    <property type="entry name" value="TraG-D_C"/>
</dbReference>
<dbReference type="AlphaFoldDB" id="A0A809RFG2"/>
<feature type="domain" description="TraD/TraG TraM recognition site" evidence="1">
    <location>
        <begin position="219"/>
        <end position="289"/>
    </location>
</feature>
<protein>
    <submittedName>
        <fullName evidence="2">ATP-binding protein</fullName>
    </submittedName>
</protein>
<dbReference type="InterPro" id="IPR027417">
    <property type="entry name" value="P-loop_NTPase"/>
</dbReference>
<evidence type="ECO:0000313" key="3">
    <source>
        <dbReference type="Proteomes" id="UP000662873"/>
    </source>
</evidence>
<gene>
    <name evidence="2" type="ORF">NPRO_07800</name>
</gene>